<evidence type="ECO:0000313" key="4">
    <source>
        <dbReference type="EMBL" id="KAF2437445.1"/>
    </source>
</evidence>
<dbReference type="OrthoDB" id="19653at2759"/>
<proteinExistence type="predicted"/>
<organism evidence="4 5">
    <name type="scientific">Karstenula rhodostoma CBS 690.94</name>
    <dbReference type="NCBI Taxonomy" id="1392251"/>
    <lineage>
        <taxon>Eukaryota</taxon>
        <taxon>Fungi</taxon>
        <taxon>Dikarya</taxon>
        <taxon>Ascomycota</taxon>
        <taxon>Pezizomycotina</taxon>
        <taxon>Dothideomycetes</taxon>
        <taxon>Pleosporomycetidae</taxon>
        <taxon>Pleosporales</taxon>
        <taxon>Massarineae</taxon>
        <taxon>Didymosphaeriaceae</taxon>
        <taxon>Karstenula</taxon>
    </lineage>
</organism>
<comment type="caution">
    <text evidence="4">The sequence shown here is derived from an EMBL/GenBank/DDBJ whole genome shotgun (WGS) entry which is preliminary data.</text>
</comment>
<accession>A0A9P4P4Y7</accession>
<dbReference type="AlphaFoldDB" id="A0A9P4P4Y7"/>
<feature type="region of interest" description="Disordered" evidence="2">
    <location>
        <begin position="1"/>
        <end position="20"/>
    </location>
</feature>
<dbReference type="Pfam" id="PF07859">
    <property type="entry name" value="Abhydrolase_3"/>
    <property type="match status" value="1"/>
</dbReference>
<evidence type="ECO:0000256" key="1">
    <source>
        <dbReference type="ARBA" id="ARBA00022801"/>
    </source>
</evidence>
<gene>
    <name evidence="4" type="ORF">P171DRAFT_183049</name>
</gene>
<dbReference type="Gene3D" id="3.40.50.1820">
    <property type="entry name" value="alpha/beta hydrolase"/>
    <property type="match status" value="1"/>
</dbReference>
<keyword evidence="1" id="KW-0378">Hydrolase</keyword>
<evidence type="ECO:0000259" key="3">
    <source>
        <dbReference type="Pfam" id="PF07859"/>
    </source>
</evidence>
<keyword evidence="5" id="KW-1185">Reference proteome</keyword>
<protein>
    <submittedName>
        <fullName evidence="4">Alpha/beta-hydrolase</fullName>
    </submittedName>
</protein>
<reference evidence="4" key="1">
    <citation type="journal article" date="2020" name="Stud. Mycol.">
        <title>101 Dothideomycetes genomes: a test case for predicting lifestyles and emergence of pathogens.</title>
        <authorList>
            <person name="Haridas S."/>
            <person name="Albert R."/>
            <person name="Binder M."/>
            <person name="Bloem J."/>
            <person name="Labutti K."/>
            <person name="Salamov A."/>
            <person name="Andreopoulos B."/>
            <person name="Baker S."/>
            <person name="Barry K."/>
            <person name="Bills G."/>
            <person name="Bluhm B."/>
            <person name="Cannon C."/>
            <person name="Castanera R."/>
            <person name="Culley D."/>
            <person name="Daum C."/>
            <person name="Ezra D."/>
            <person name="Gonzalez J."/>
            <person name="Henrissat B."/>
            <person name="Kuo A."/>
            <person name="Liang C."/>
            <person name="Lipzen A."/>
            <person name="Lutzoni F."/>
            <person name="Magnuson J."/>
            <person name="Mondo S."/>
            <person name="Nolan M."/>
            <person name="Ohm R."/>
            <person name="Pangilinan J."/>
            <person name="Park H.-J."/>
            <person name="Ramirez L."/>
            <person name="Alfaro M."/>
            <person name="Sun H."/>
            <person name="Tritt A."/>
            <person name="Yoshinaga Y."/>
            <person name="Zwiers L.-H."/>
            <person name="Turgeon B."/>
            <person name="Goodwin S."/>
            <person name="Spatafora J."/>
            <person name="Crous P."/>
            <person name="Grigoriev I."/>
        </authorList>
    </citation>
    <scope>NUCLEOTIDE SEQUENCE</scope>
    <source>
        <strain evidence="4">CBS 690.94</strain>
    </source>
</reference>
<dbReference type="EMBL" id="MU001516">
    <property type="protein sequence ID" value="KAF2437445.1"/>
    <property type="molecule type" value="Genomic_DNA"/>
</dbReference>
<dbReference type="Proteomes" id="UP000799764">
    <property type="component" value="Unassembled WGS sequence"/>
</dbReference>
<evidence type="ECO:0000313" key="5">
    <source>
        <dbReference type="Proteomes" id="UP000799764"/>
    </source>
</evidence>
<sequence length="282" mass="30823">MARRRPGKQRPTTPPGAITDATHQTAGTAVYAPWFAGYLVPFLIRNNAIAILPNYRLAPEHTGDDILSDIASLGTWLTTSLPAYLASKNPSISPDLSRVLVSGESAGGWVALQSVLSLPQNTFRACLLQYPVVNAFPTSPDDIIMGESIPPKEVLDEFLASIVPGTIISAARPPARDAVAPMLRAHGRWGEFFGTERHLMPDTRIEDAGFFVPTYILHGRDDTNVGVEWTEGFVARARELFPKTRFELVTPEGDHGFDGDVYEEEAGWLGELLRGVEGEWLA</sequence>
<feature type="domain" description="Alpha/beta hydrolase fold-3" evidence="3">
    <location>
        <begin position="47"/>
        <end position="141"/>
    </location>
</feature>
<dbReference type="InterPro" id="IPR013094">
    <property type="entry name" value="AB_hydrolase_3"/>
</dbReference>
<dbReference type="InterPro" id="IPR029058">
    <property type="entry name" value="AB_hydrolase_fold"/>
</dbReference>
<name>A0A9P4P4Y7_9PLEO</name>
<dbReference type="InterPro" id="IPR050300">
    <property type="entry name" value="GDXG_lipolytic_enzyme"/>
</dbReference>
<dbReference type="GO" id="GO:0016787">
    <property type="term" value="F:hydrolase activity"/>
    <property type="evidence" value="ECO:0007669"/>
    <property type="project" value="UniProtKB-KW"/>
</dbReference>
<dbReference type="SUPFAM" id="SSF53474">
    <property type="entry name" value="alpha/beta-Hydrolases"/>
    <property type="match status" value="1"/>
</dbReference>
<dbReference type="PANTHER" id="PTHR48081:SF3">
    <property type="entry name" value="ALPHA_BETA HYDROLASE FOLD-3 DOMAIN-CONTAINING PROTEIN"/>
    <property type="match status" value="1"/>
</dbReference>
<evidence type="ECO:0000256" key="2">
    <source>
        <dbReference type="SAM" id="MobiDB-lite"/>
    </source>
</evidence>
<dbReference type="PANTHER" id="PTHR48081">
    <property type="entry name" value="AB HYDROLASE SUPERFAMILY PROTEIN C4A8.06C"/>
    <property type="match status" value="1"/>
</dbReference>